<dbReference type="AlphaFoldDB" id="A0A212UDN9"/>
<proteinExistence type="predicted"/>
<reference evidence="3" key="1">
    <citation type="submission" date="2017-06" db="EMBL/GenBank/DDBJ databases">
        <authorList>
            <person name="Varghese N."/>
            <person name="Submissions S."/>
        </authorList>
    </citation>
    <scope>NUCLEOTIDE SEQUENCE [LARGE SCALE GENOMIC DNA]</scope>
    <source>
        <strain evidence="3">DSM 11116</strain>
    </source>
</reference>
<keyword evidence="3" id="KW-1185">Reference proteome</keyword>
<evidence type="ECO:0000256" key="1">
    <source>
        <dbReference type="SAM" id="SignalP"/>
    </source>
</evidence>
<organism evidence="2 3">
    <name type="scientific">Hymenobacter gelipurpurascens</name>
    <dbReference type="NCBI Taxonomy" id="89968"/>
    <lineage>
        <taxon>Bacteria</taxon>
        <taxon>Pseudomonadati</taxon>
        <taxon>Bacteroidota</taxon>
        <taxon>Cytophagia</taxon>
        <taxon>Cytophagales</taxon>
        <taxon>Hymenobacteraceae</taxon>
        <taxon>Hymenobacter</taxon>
    </lineage>
</organism>
<evidence type="ECO:0000313" key="3">
    <source>
        <dbReference type="Proteomes" id="UP000198131"/>
    </source>
</evidence>
<evidence type="ECO:0000313" key="2">
    <source>
        <dbReference type="EMBL" id="SNC76365.1"/>
    </source>
</evidence>
<feature type="chain" id="PRO_5013075378" evidence="1">
    <location>
        <begin position="37"/>
        <end position="181"/>
    </location>
</feature>
<keyword evidence="1" id="KW-0732">Signal</keyword>
<accession>A0A212UDN9</accession>
<protein>
    <submittedName>
        <fullName evidence="2">Uncharacterized protein</fullName>
    </submittedName>
</protein>
<dbReference type="Proteomes" id="UP000198131">
    <property type="component" value="Unassembled WGS sequence"/>
</dbReference>
<dbReference type="OrthoDB" id="881662at2"/>
<gene>
    <name evidence="2" type="ORF">SAMN06265337_3349</name>
</gene>
<feature type="signal peptide" evidence="1">
    <location>
        <begin position="1"/>
        <end position="36"/>
    </location>
</feature>
<name>A0A212UDN9_9BACT</name>
<sequence length="181" mass="19787">MTGGGFITSRFMTSRTILGLLLCNSLLCLGTLTAGAQQLRNDAPVSANAPTDRPLSVLKTEDDKGLHQLDKVIAPAVKQARRTLPQAKQRFQSGLAAGQAFFLTTRIYDADGRFEQVFVRVREWQGSSIKGIIASDLAVVQQYQTGQLIEFPEKAVLDWTISQPDGSEEGNFVGKLMDTLQ</sequence>
<dbReference type="EMBL" id="FYEW01000002">
    <property type="protein sequence ID" value="SNC76365.1"/>
    <property type="molecule type" value="Genomic_DNA"/>
</dbReference>